<gene>
    <name evidence="1" type="ORF">BPOR_0001g00290</name>
</gene>
<dbReference type="STRING" id="87229.A0A4Z1L6S2"/>
<dbReference type="EMBL" id="PQXO01000001">
    <property type="protein sequence ID" value="TGO92544.1"/>
    <property type="molecule type" value="Genomic_DNA"/>
</dbReference>
<evidence type="ECO:0000313" key="1">
    <source>
        <dbReference type="EMBL" id="TGO92544.1"/>
    </source>
</evidence>
<dbReference type="Proteomes" id="UP000297280">
    <property type="component" value="Unassembled WGS sequence"/>
</dbReference>
<keyword evidence="2" id="KW-1185">Reference proteome</keyword>
<name>A0A4Z1L6S2_9HELO</name>
<comment type="caution">
    <text evidence="1">The sequence shown here is derived from an EMBL/GenBank/DDBJ whole genome shotgun (WGS) entry which is preliminary data.</text>
</comment>
<evidence type="ECO:0000313" key="2">
    <source>
        <dbReference type="Proteomes" id="UP000297280"/>
    </source>
</evidence>
<accession>A0A4Z1L6S2</accession>
<reference evidence="1 2" key="1">
    <citation type="submission" date="2017-12" db="EMBL/GenBank/DDBJ databases">
        <title>Comparative genomics of Botrytis spp.</title>
        <authorList>
            <person name="Valero-Jimenez C.A."/>
            <person name="Tapia P."/>
            <person name="Veloso J."/>
            <person name="Silva-Moreno E."/>
            <person name="Staats M."/>
            <person name="Valdes J.H."/>
            <person name="Van Kan J.A.L."/>
        </authorList>
    </citation>
    <scope>NUCLEOTIDE SEQUENCE [LARGE SCALE GENOMIC DNA]</scope>
    <source>
        <strain evidence="1 2">MUCL3349</strain>
    </source>
</reference>
<organism evidence="1 2">
    <name type="scientific">Botrytis porri</name>
    <dbReference type="NCBI Taxonomy" id="87229"/>
    <lineage>
        <taxon>Eukaryota</taxon>
        <taxon>Fungi</taxon>
        <taxon>Dikarya</taxon>
        <taxon>Ascomycota</taxon>
        <taxon>Pezizomycotina</taxon>
        <taxon>Leotiomycetes</taxon>
        <taxon>Helotiales</taxon>
        <taxon>Sclerotiniaceae</taxon>
        <taxon>Botrytis</taxon>
    </lineage>
</organism>
<sequence>MQIQYEFESATLIGSRDDLTSNHQRETIFPFIQTCLAVGFTFIPYIGYEAANDTISMKEFDPELGRSEPYLVYEITDPKNIGYCLFRVGSVKWNSLDQMHAPRMTPLSANVFFAGGRHASETGRTMTPYQNYDGCLDKFRVIDADILGDTWPHEIWMVLVGDTYDLLSNHPQVNQTQSVTGAPSLQTLAQSNFSTICTCKQLGTSENY</sequence>
<dbReference type="AlphaFoldDB" id="A0A4Z1L6S2"/>
<proteinExistence type="predicted"/>
<protein>
    <submittedName>
        <fullName evidence="1">Uncharacterized protein</fullName>
    </submittedName>
</protein>